<evidence type="ECO:0000256" key="2">
    <source>
        <dbReference type="ARBA" id="ARBA00022576"/>
    </source>
</evidence>
<evidence type="ECO:0000256" key="4">
    <source>
        <dbReference type="ARBA" id="ARBA00022898"/>
    </source>
</evidence>
<dbReference type="PIRSF" id="PIRSF000521">
    <property type="entry name" value="Transaminase_4ab_Lys_Orn"/>
    <property type="match status" value="1"/>
</dbReference>
<protein>
    <submittedName>
        <fullName evidence="6">Aspartate aminotransferase family protein</fullName>
    </submittedName>
</protein>
<evidence type="ECO:0000256" key="5">
    <source>
        <dbReference type="RuleBase" id="RU003560"/>
    </source>
</evidence>
<comment type="cofactor">
    <cofactor evidence="1">
        <name>pyridoxal 5'-phosphate</name>
        <dbReference type="ChEBI" id="CHEBI:597326"/>
    </cofactor>
</comment>
<keyword evidence="7" id="KW-1185">Reference proteome</keyword>
<evidence type="ECO:0000256" key="1">
    <source>
        <dbReference type="ARBA" id="ARBA00001933"/>
    </source>
</evidence>
<dbReference type="RefSeq" id="WP_302037485.1">
    <property type="nucleotide sequence ID" value="NZ_JAUKPO010000004.1"/>
</dbReference>
<dbReference type="InterPro" id="IPR005814">
    <property type="entry name" value="Aminotrans_3"/>
</dbReference>
<dbReference type="CDD" id="cd00610">
    <property type="entry name" value="OAT_like"/>
    <property type="match status" value="1"/>
</dbReference>
<keyword evidence="3" id="KW-0808">Transferase</keyword>
<dbReference type="InterPro" id="IPR050103">
    <property type="entry name" value="Class-III_PLP-dep_AT"/>
</dbReference>
<organism evidence="6 7">
    <name type="scientific">Rhodocytophaga aerolata</name>
    <dbReference type="NCBI Taxonomy" id="455078"/>
    <lineage>
        <taxon>Bacteria</taxon>
        <taxon>Pseudomonadati</taxon>
        <taxon>Bacteroidota</taxon>
        <taxon>Cytophagia</taxon>
        <taxon>Cytophagales</taxon>
        <taxon>Rhodocytophagaceae</taxon>
        <taxon>Rhodocytophaga</taxon>
    </lineage>
</organism>
<gene>
    <name evidence="6" type="ORF">Q0590_10525</name>
</gene>
<dbReference type="InterPro" id="IPR015422">
    <property type="entry name" value="PyrdxlP-dep_Trfase_small"/>
</dbReference>
<comment type="caution">
    <text evidence="6">The sequence shown here is derived from an EMBL/GenBank/DDBJ whole genome shotgun (WGS) entry which is preliminary data.</text>
</comment>
<dbReference type="Proteomes" id="UP001168528">
    <property type="component" value="Unassembled WGS sequence"/>
</dbReference>
<sequence length="378" mass="40896">MNLFDVYPIYTIEPVRAQGSYVWDTEGNKYLDLYGGHAVISIGHAHPHYVAKLTDQLNKIGFYSNSVKISLQEELAQKLGELSGYENYSLFLCNSGAEANENALKLASFHNGRKKVIAFSKAFHGRTAGAVAITDNKTIIAPVNATDHVQFLPFNDEAALEQAMNEEICAVIIEGIQGVGGVNVASESFLQKARQLCDTYGAVLILDSVQCGYGRSGKFFSHQYAGIDPDLITTAKGMGNGFPIGGVLIHPKFKAVHGMLGTTFGGNHLACAAGIAVLDVIKEENLMANAKQTGAYLSEQLKSLPGVKEVRGRGLMIGIELEEPADTLRKKLLFEHHIFTGASGKYTIRLLPSLALKQEDADLFLESFGKIVSAKTLV</sequence>
<evidence type="ECO:0000313" key="6">
    <source>
        <dbReference type="EMBL" id="MDO1446688.1"/>
    </source>
</evidence>
<dbReference type="PANTHER" id="PTHR11986:SF79">
    <property type="entry name" value="ACETYLORNITHINE AMINOTRANSFERASE, MITOCHONDRIAL"/>
    <property type="match status" value="1"/>
</dbReference>
<dbReference type="EMBL" id="JAUKPO010000004">
    <property type="protein sequence ID" value="MDO1446688.1"/>
    <property type="molecule type" value="Genomic_DNA"/>
</dbReference>
<dbReference type="Gene3D" id="3.40.640.10">
    <property type="entry name" value="Type I PLP-dependent aspartate aminotransferase-like (Major domain)"/>
    <property type="match status" value="1"/>
</dbReference>
<dbReference type="Pfam" id="PF00202">
    <property type="entry name" value="Aminotran_3"/>
    <property type="match status" value="1"/>
</dbReference>
<evidence type="ECO:0000313" key="7">
    <source>
        <dbReference type="Proteomes" id="UP001168528"/>
    </source>
</evidence>
<reference evidence="6" key="1">
    <citation type="submission" date="2023-07" db="EMBL/GenBank/DDBJ databases">
        <title>The genome sequence of Rhodocytophaga aerolata KACC 12507.</title>
        <authorList>
            <person name="Zhang X."/>
        </authorList>
    </citation>
    <scope>NUCLEOTIDE SEQUENCE</scope>
    <source>
        <strain evidence="6">KACC 12507</strain>
    </source>
</reference>
<dbReference type="SUPFAM" id="SSF53383">
    <property type="entry name" value="PLP-dependent transferases"/>
    <property type="match status" value="1"/>
</dbReference>
<dbReference type="InterPro" id="IPR015424">
    <property type="entry name" value="PyrdxlP-dep_Trfase"/>
</dbReference>
<accession>A0ABT8R3M3</accession>
<evidence type="ECO:0000256" key="3">
    <source>
        <dbReference type="ARBA" id="ARBA00022679"/>
    </source>
</evidence>
<dbReference type="GO" id="GO:0008483">
    <property type="term" value="F:transaminase activity"/>
    <property type="evidence" value="ECO:0007669"/>
    <property type="project" value="UniProtKB-KW"/>
</dbReference>
<comment type="similarity">
    <text evidence="5">Belongs to the class-III pyridoxal-phosphate-dependent aminotransferase family.</text>
</comment>
<dbReference type="PANTHER" id="PTHR11986">
    <property type="entry name" value="AMINOTRANSFERASE CLASS III"/>
    <property type="match status" value="1"/>
</dbReference>
<dbReference type="Gene3D" id="3.90.1150.10">
    <property type="entry name" value="Aspartate Aminotransferase, domain 1"/>
    <property type="match status" value="1"/>
</dbReference>
<keyword evidence="2 6" id="KW-0032">Aminotransferase</keyword>
<proteinExistence type="inferred from homology"/>
<keyword evidence="4 5" id="KW-0663">Pyridoxal phosphate</keyword>
<dbReference type="InterPro" id="IPR015421">
    <property type="entry name" value="PyrdxlP-dep_Trfase_major"/>
</dbReference>
<name>A0ABT8R3M3_9BACT</name>